<dbReference type="SUPFAM" id="SSF52091">
    <property type="entry name" value="SpoIIaa-like"/>
    <property type="match status" value="1"/>
</dbReference>
<sequence length="104" mass="10690">MSTPLNIRIERAADGQLALLATGEIDASNVGDFAEALNAGAGDGTDVLTVDLSAVDYLDSAAINALVPHAESVQIIANPVLMRVLLVSGLGELTKIRSATESDD</sequence>
<evidence type="ECO:0000313" key="2">
    <source>
        <dbReference type="EMBL" id="QYL19101.1"/>
    </source>
</evidence>
<dbReference type="InterPro" id="IPR036513">
    <property type="entry name" value="STAS_dom_sf"/>
</dbReference>
<feature type="domain" description="STAS" evidence="1">
    <location>
        <begin position="14"/>
        <end position="104"/>
    </location>
</feature>
<protein>
    <submittedName>
        <fullName evidence="2">STAS domain-containing protein</fullName>
    </submittedName>
</protein>
<dbReference type="PROSITE" id="PS50801">
    <property type="entry name" value="STAS"/>
    <property type="match status" value="1"/>
</dbReference>
<dbReference type="EMBL" id="CP080333">
    <property type="protein sequence ID" value="QYL19101.1"/>
    <property type="molecule type" value="Genomic_DNA"/>
</dbReference>
<accession>A0ABX8VTU4</accession>
<dbReference type="Gene3D" id="3.30.750.24">
    <property type="entry name" value="STAS domain"/>
    <property type="match status" value="1"/>
</dbReference>
<name>A0ABX8VTU4_9MYCO</name>
<organism evidence="2 3">
    <name type="scientific">Mycolicibacterium pallens</name>
    <dbReference type="NCBI Taxonomy" id="370524"/>
    <lineage>
        <taxon>Bacteria</taxon>
        <taxon>Bacillati</taxon>
        <taxon>Actinomycetota</taxon>
        <taxon>Actinomycetes</taxon>
        <taxon>Mycobacteriales</taxon>
        <taxon>Mycobacteriaceae</taxon>
        <taxon>Mycolicibacterium</taxon>
    </lineage>
</organism>
<dbReference type="Pfam" id="PF01740">
    <property type="entry name" value="STAS"/>
    <property type="match status" value="1"/>
</dbReference>
<dbReference type="CDD" id="cd07043">
    <property type="entry name" value="STAS_anti-anti-sigma_factors"/>
    <property type="match status" value="1"/>
</dbReference>
<dbReference type="Proteomes" id="UP000825367">
    <property type="component" value="Chromosome"/>
</dbReference>
<reference evidence="2 3" key="1">
    <citation type="submission" date="2021-07" db="EMBL/GenBank/DDBJ databases">
        <title>Whole genome sequencing of non-tuberculosis mycobacteria type-strains.</title>
        <authorList>
            <person name="Igarashi Y."/>
            <person name="Osugi A."/>
            <person name="Mitarai S."/>
        </authorList>
    </citation>
    <scope>NUCLEOTIDE SEQUENCE [LARGE SCALE GENOMIC DNA]</scope>
    <source>
        <strain evidence="2 3">JCM 16370</strain>
    </source>
</reference>
<keyword evidence="3" id="KW-1185">Reference proteome</keyword>
<dbReference type="InterPro" id="IPR002645">
    <property type="entry name" value="STAS_dom"/>
</dbReference>
<proteinExistence type="predicted"/>
<gene>
    <name evidence="2" type="ORF">K0O64_11735</name>
</gene>
<evidence type="ECO:0000313" key="3">
    <source>
        <dbReference type="Proteomes" id="UP000825367"/>
    </source>
</evidence>
<dbReference type="RefSeq" id="WP_071945668.1">
    <property type="nucleotide sequence ID" value="NZ_BAAAVX010000005.1"/>
</dbReference>
<evidence type="ECO:0000259" key="1">
    <source>
        <dbReference type="PROSITE" id="PS50801"/>
    </source>
</evidence>